<dbReference type="InterPro" id="IPR036291">
    <property type="entry name" value="NAD(P)-bd_dom_sf"/>
</dbReference>
<comment type="similarity">
    <text evidence="1">Belongs to the short-chain dehydrogenases/reductases (SDR) family.</text>
</comment>
<reference evidence="2" key="1">
    <citation type="submission" date="2023-06" db="EMBL/GenBank/DDBJ databases">
        <title>Genome-scale phylogeny and comparative genomics of the fungal order Sordariales.</title>
        <authorList>
            <consortium name="Lawrence Berkeley National Laboratory"/>
            <person name="Hensen N."/>
            <person name="Bonometti L."/>
            <person name="Westerberg I."/>
            <person name="Brannstrom I.O."/>
            <person name="Guillou S."/>
            <person name="Cros-Aarteil S."/>
            <person name="Calhoun S."/>
            <person name="Haridas S."/>
            <person name="Kuo A."/>
            <person name="Mondo S."/>
            <person name="Pangilinan J."/>
            <person name="Riley R."/>
            <person name="Labutti K."/>
            <person name="Andreopoulos B."/>
            <person name="Lipzen A."/>
            <person name="Chen C."/>
            <person name="Yanf M."/>
            <person name="Daum C."/>
            <person name="Ng V."/>
            <person name="Clum A."/>
            <person name="Steindorff A."/>
            <person name="Ohm R."/>
            <person name="Martin F."/>
            <person name="Silar P."/>
            <person name="Natvig D."/>
            <person name="Lalanne C."/>
            <person name="Gautier V."/>
            <person name="Ament-Velasquez S.L."/>
            <person name="Kruys A."/>
            <person name="Hutchinson M.I."/>
            <person name="Powell A.J."/>
            <person name="Barry K."/>
            <person name="Miller A.N."/>
            <person name="Grigoriev I.V."/>
            <person name="Debuchy R."/>
            <person name="Gladieux P."/>
            <person name="Thoren M.H."/>
            <person name="Johannesson H."/>
        </authorList>
    </citation>
    <scope>NUCLEOTIDE SEQUENCE</scope>
    <source>
        <strain evidence="2">SMH2532-1</strain>
    </source>
</reference>
<dbReference type="InterPro" id="IPR002347">
    <property type="entry name" value="SDR_fam"/>
</dbReference>
<dbReference type="GO" id="GO:0006633">
    <property type="term" value="P:fatty acid biosynthetic process"/>
    <property type="evidence" value="ECO:0007669"/>
    <property type="project" value="TreeGrafter"/>
</dbReference>
<keyword evidence="3" id="KW-1185">Reference proteome</keyword>
<proteinExistence type="inferred from homology"/>
<dbReference type="CDD" id="cd05233">
    <property type="entry name" value="SDR_c"/>
    <property type="match status" value="1"/>
</dbReference>
<evidence type="ECO:0000313" key="3">
    <source>
        <dbReference type="Proteomes" id="UP001174936"/>
    </source>
</evidence>
<dbReference type="GO" id="GO:0048038">
    <property type="term" value="F:quinone binding"/>
    <property type="evidence" value="ECO:0007669"/>
    <property type="project" value="TreeGrafter"/>
</dbReference>
<protein>
    <submittedName>
        <fullName evidence="2">Uncharacterized protein</fullName>
    </submittedName>
</protein>
<name>A0AA39YT00_9PEZI</name>
<dbReference type="Gene3D" id="3.40.50.720">
    <property type="entry name" value="NAD(P)-binding Rossmann-like Domain"/>
    <property type="match status" value="1"/>
</dbReference>
<gene>
    <name evidence="2" type="ORF">B0T16DRAFT_315651</name>
</gene>
<dbReference type="PRINTS" id="PR00081">
    <property type="entry name" value="GDHRDH"/>
</dbReference>
<comment type="caution">
    <text evidence="2">The sequence shown here is derived from an EMBL/GenBank/DDBJ whole genome shotgun (WGS) entry which is preliminary data.</text>
</comment>
<sequence>MGDQGLSPFATNVTSKLHRTSYPSIDASRPELSQAGKAVLITGGTTGIGFAITKAFITASASTVIITGRRQEVLDKAVSSLKDIAATLNKDAQIIGERGDVAKPDDTNALWASLAERGIIVDVLVLNAARFAVPKPLFELGVDFVWESFEVNVRGPLHFAERFYKQAGSENRPKSLVNISTQSIHESKREYVPMAADRPEYGLTKASGTLAIQYVAQEVPADKMQVVSFHPGMVFTEPWVVLGATPDLFTFDDPALAGNYAVWAASTEARFLHGRFTWAAWDVDEVRERYERRLETDPDFLRVGVCGLKGPDVAY</sequence>
<dbReference type="GO" id="GO:0016616">
    <property type="term" value="F:oxidoreductase activity, acting on the CH-OH group of donors, NAD or NADP as acceptor"/>
    <property type="evidence" value="ECO:0007669"/>
    <property type="project" value="TreeGrafter"/>
</dbReference>
<organism evidence="2 3">
    <name type="scientific">Cercophora newfieldiana</name>
    <dbReference type="NCBI Taxonomy" id="92897"/>
    <lineage>
        <taxon>Eukaryota</taxon>
        <taxon>Fungi</taxon>
        <taxon>Dikarya</taxon>
        <taxon>Ascomycota</taxon>
        <taxon>Pezizomycotina</taxon>
        <taxon>Sordariomycetes</taxon>
        <taxon>Sordariomycetidae</taxon>
        <taxon>Sordariales</taxon>
        <taxon>Lasiosphaeriaceae</taxon>
        <taxon>Cercophora</taxon>
    </lineage>
</organism>
<dbReference type="Proteomes" id="UP001174936">
    <property type="component" value="Unassembled WGS sequence"/>
</dbReference>
<evidence type="ECO:0000256" key="1">
    <source>
        <dbReference type="ARBA" id="ARBA00006484"/>
    </source>
</evidence>
<dbReference type="Pfam" id="PF00106">
    <property type="entry name" value="adh_short"/>
    <property type="match status" value="1"/>
</dbReference>
<accession>A0AA39YT00</accession>
<evidence type="ECO:0000313" key="2">
    <source>
        <dbReference type="EMBL" id="KAK0658081.1"/>
    </source>
</evidence>
<dbReference type="SUPFAM" id="SSF51735">
    <property type="entry name" value="NAD(P)-binding Rossmann-fold domains"/>
    <property type="match status" value="1"/>
</dbReference>
<dbReference type="AlphaFoldDB" id="A0AA39YT00"/>
<dbReference type="PANTHER" id="PTHR42760:SF122">
    <property type="entry name" value="NAD(P)-BINDING PROTEIN"/>
    <property type="match status" value="1"/>
</dbReference>
<dbReference type="PANTHER" id="PTHR42760">
    <property type="entry name" value="SHORT-CHAIN DEHYDROGENASES/REDUCTASES FAMILY MEMBER"/>
    <property type="match status" value="1"/>
</dbReference>
<dbReference type="EMBL" id="JAULSV010000001">
    <property type="protein sequence ID" value="KAK0658081.1"/>
    <property type="molecule type" value="Genomic_DNA"/>
</dbReference>